<evidence type="ECO:0000313" key="2">
    <source>
        <dbReference type="EMBL" id="KAF5805150.1"/>
    </source>
</evidence>
<evidence type="ECO:0000256" key="1">
    <source>
        <dbReference type="SAM" id="MobiDB-lite"/>
    </source>
</evidence>
<protein>
    <submittedName>
        <fullName evidence="2">Uncharacterized protein</fullName>
    </submittedName>
</protein>
<keyword evidence="3" id="KW-1185">Reference proteome</keyword>
<evidence type="ECO:0000313" key="3">
    <source>
        <dbReference type="Proteomes" id="UP000215914"/>
    </source>
</evidence>
<sequence length="49" mass="5655">MTGYLTCQDTCKLTSLKLPLIQQLLFPLSKHPPEPSNIIHEHKKKKLNK</sequence>
<reference evidence="2" key="2">
    <citation type="submission" date="2020-06" db="EMBL/GenBank/DDBJ databases">
        <title>Helianthus annuus Genome sequencing and assembly Release 2.</title>
        <authorList>
            <person name="Gouzy J."/>
            <person name="Langlade N."/>
            <person name="Munos S."/>
        </authorList>
    </citation>
    <scope>NUCLEOTIDE SEQUENCE</scope>
    <source>
        <tissue evidence="2">Leaves</tissue>
    </source>
</reference>
<dbReference type="AlphaFoldDB" id="A0A9K3IZV7"/>
<dbReference type="Gramene" id="mRNA:HanXRQr2_Chr05g0205731">
    <property type="protein sequence ID" value="CDS:HanXRQr2_Chr05g0205731.1"/>
    <property type="gene ID" value="HanXRQr2_Chr05g0205731"/>
</dbReference>
<comment type="caution">
    <text evidence="2">The sequence shown here is derived from an EMBL/GenBank/DDBJ whole genome shotgun (WGS) entry which is preliminary data.</text>
</comment>
<name>A0A9K3IZV7_HELAN</name>
<accession>A0A9K3IZV7</accession>
<reference evidence="2" key="1">
    <citation type="journal article" date="2017" name="Nature">
        <title>The sunflower genome provides insights into oil metabolism, flowering and Asterid evolution.</title>
        <authorList>
            <person name="Badouin H."/>
            <person name="Gouzy J."/>
            <person name="Grassa C.J."/>
            <person name="Murat F."/>
            <person name="Staton S.E."/>
            <person name="Cottret L."/>
            <person name="Lelandais-Briere C."/>
            <person name="Owens G.L."/>
            <person name="Carrere S."/>
            <person name="Mayjonade B."/>
            <person name="Legrand L."/>
            <person name="Gill N."/>
            <person name="Kane N.C."/>
            <person name="Bowers J.E."/>
            <person name="Hubner S."/>
            <person name="Bellec A."/>
            <person name="Berard A."/>
            <person name="Berges H."/>
            <person name="Blanchet N."/>
            <person name="Boniface M.C."/>
            <person name="Brunel D."/>
            <person name="Catrice O."/>
            <person name="Chaidir N."/>
            <person name="Claudel C."/>
            <person name="Donnadieu C."/>
            <person name="Faraut T."/>
            <person name="Fievet G."/>
            <person name="Helmstetter N."/>
            <person name="King M."/>
            <person name="Knapp S.J."/>
            <person name="Lai Z."/>
            <person name="Le Paslier M.C."/>
            <person name="Lippi Y."/>
            <person name="Lorenzon L."/>
            <person name="Mandel J.R."/>
            <person name="Marage G."/>
            <person name="Marchand G."/>
            <person name="Marquand E."/>
            <person name="Bret-Mestries E."/>
            <person name="Morien E."/>
            <person name="Nambeesan S."/>
            <person name="Nguyen T."/>
            <person name="Pegot-Espagnet P."/>
            <person name="Pouilly N."/>
            <person name="Raftis F."/>
            <person name="Sallet E."/>
            <person name="Schiex T."/>
            <person name="Thomas J."/>
            <person name="Vandecasteele C."/>
            <person name="Vares D."/>
            <person name="Vear F."/>
            <person name="Vautrin S."/>
            <person name="Crespi M."/>
            <person name="Mangin B."/>
            <person name="Burke J.M."/>
            <person name="Salse J."/>
            <person name="Munos S."/>
            <person name="Vincourt P."/>
            <person name="Rieseberg L.H."/>
            <person name="Langlade N.B."/>
        </authorList>
    </citation>
    <scope>NUCLEOTIDE SEQUENCE</scope>
    <source>
        <tissue evidence="2">Leaves</tissue>
    </source>
</reference>
<feature type="region of interest" description="Disordered" evidence="1">
    <location>
        <begin position="30"/>
        <end position="49"/>
    </location>
</feature>
<dbReference type="EMBL" id="MNCJ02000320">
    <property type="protein sequence ID" value="KAF5805150.1"/>
    <property type="molecule type" value="Genomic_DNA"/>
</dbReference>
<proteinExistence type="predicted"/>
<organism evidence="2 3">
    <name type="scientific">Helianthus annuus</name>
    <name type="common">Common sunflower</name>
    <dbReference type="NCBI Taxonomy" id="4232"/>
    <lineage>
        <taxon>Eukaryota</taxon>
        <taxon>Viridiplantae</taxon>
        <taxon>Streptophyta</taxon>
        <taxon>Embryophyta</taxon>
        <taxon>Tracheophyta</taxon>
        <taxon>Spermatophyta</taxon>
        <taxon>Magnoliopsida</taxon>
        <taxon>eudicotyledons</taxon>
        <taxon>Gunneridae</taxon>
        <taxon>Pentapetalae</taxon>
        <taxon>asterids</taxon>
        <taxon>campanulids</taxon>
        <taxon>Asterales</taxon>
        <taxon>Asteraceae</taxon>
        <taxon>Asteroideae</taxon>
        <taxon>Heliantheae alliance</taxon>
        <taxon>Heliantheae</taxon>
        <taxon>Helianthus</taxon>
    </lineage>
</organism>
<dbReference type="Proteomes" id="UP000215914">
    <property type="component" value="Unassembled WGS sequence"/>
</dbReference>
<gene>
    <name evidence="2" type="ORF">HanXRQr2_Chr05g0205731</name>
</gene>